<keyword evidence="5 9" id="KW-1133">Transmembrane helix</keyword>
<dbReference type="SUPFAM" id="SSF81343">
    <property type="entry name" value="Fumarate reductase respiratory complex transmembrane subunits"/>
    <property type="match status" value="1"/>
</dbReference>
<protein>
    <submittedName>
        <fullName evidence="10">Succinate dehydrogenase/Fumarate reductase transmembrane subunit</fullName>
    </submittedName>
</protein>
<comment type="caution">
    <text evidence="10">The sequence shown here is derived from an EMBL/GenBank/DDBJ whole genome shotgun (WGS) entry which is preliminary data.</text>
</comment>
<dbReference type="GO" id="GO:0016020">
    <property type="term" value="C:membrane"/>
    <property type="evidence" value="ECO:0007669"/>
    <property type="project" value="UniProtKB-SubCell"/>
</dbReference>
<feature type="transmembrane region" description="Helical" evidence="9">
    <location>
        <begin position="133"/>
        <end position="155"/>
    </location>
</feature>
<dbReference type="InterPro" id="IPR000701">
    <property type="entry name" value="SuccDH_FuR_B_TM-su"/>
</dbReference>
<gene>
    <name evidence="10" type="ORF">MCHUDSM44219_03370</name>
</gene>
<evidence type="ECO:0000313" key="10">
    <source>
        <dbReference type="EMBL" id="KMO77140.1"/>
    </source>
</evidence>
<feature type="compositionally biased region" description="Basic and acidic residues" evidence="8">
    <location>
        <begin position="9"/>
        <end position="19"/>
    </location>
</feature>
<feature type="region of interest" description="Disordered" evidence="8">
    <location>
        <begin position="1"/>
        <end position="42"/>
    </location>
</feature>
<keyword evidence="7 9" id="KW-0472">Membrane</keyword>
<feature type="transmembrane region" description="Helical" evidence="9">
    <location>
        <begin position="52"/>
        <end position="78"/>
    </location>
</feature>
<dbReference type="GO" id="GO:0046872">
    <property type="term" value="F:metal ion binding"/>
    <property type="evidence" value="ECO:0007669"/>
    <property type="project" value="UniProtKB-KW"/>
</dbReference>
<evidence type="ECO:0000313" key="11">
    <source>
        <dbReference type="Proteomes" id="UP000036176"/>
    </source>
</evidence>
<keyword evidence="4" id="KW-0479">Metal-binding</keyword>
<dbReference type="AlphaFoldDB" id="A0A0J6W1D9"/>
<keyword evidence="3 9" id="KW-0812">Transmembrane</keyword>
<dbReference type="Pfam" id="PF01127">
    <property type="entry name" value="Sdh_cyt"/>
    <property type="match status" value="1"/>
</dbReference>
<comment type="subcellular location">
    <subcellularLocation>
        <location evidence="1">Membrane</location>
    </subcellularLocation>
</comment>
<dbReference type="EMBL" id="JYNX01000039">
    <property type="protein sequence ID" value="KMO77140.1"/>
    <property type="molecule type" value="Genomic_DNA"/>
</dbReference>
<evidence type="ECO:0000256" key="7">
    <source>
        <dbReference type="ARBA" id="ARBA00023136"/>
    </source>
</evidence>
<keyword evidence="11" id="KW-1185">Reference proteome</keyword>
<evidence type="ECO:0000256" key="5">
    <source>
        <dbReference type="ARBA" id="ARBA00022989"/>
    </source>
</evidence>
<evidence type="ECO:0000256" key="1">
    <source>
        <dbReference type="ARBA" id="ARBA00004370"/>
    </source>
</evidence>
<accession>A0A0J6W1D9</accession>
<evidence type="ECO:0000256" key="9">
    <source>
        <dbReference type="SAM" id="Phobius"/>
    </source>
</evidence>
<dbReference type="Proteomes" id="UP000036176">
    <property type="component" value="Unassembled WGS sequence"/>
</dbReference>
<dbReference type="PATRIC" id="fig|1800.3.peg.3385"/>
<evidence type="ECO:0000256" key="6">
    <source>
        <dbReference type="ARBA" id="ARBA00023004"/>
    </source>
</evidence>
<proteinExistence type="predicted"/>
<evidence type="ECO:0000256" key="2">
    <source>
        <dbReference type="ARBA" id="ARBA00022617"/>
    </source>
</evidence>
<evidence type="ECO:0000256" key="4">
    <source>
        <dbReference type="ARBA" id="ARBA00022723"/>
    </source>
</evidence>
<keyword evidence="6" id="KW-0408">Iron</keyword>
<dbReference type="InterPro" id="IPR034804">
    <property type="entry name" value="SQR/QFR_C/D"/>
</dbReference>
<reference evidence="10 11" key="1">
    <citation type="journal article" date="2015" name="Genome Biol. Evol.">
        <title>Characterization of Three Mycobacterium spp. with Potential Use in Bioremediation by Genome Sequencing and Comparative Genomics.</title>
        <authorList>
            <person name="Das S."/>
            <person name="Pettersson B.M."/>
            <person name="Behra P.R."/>
            <person name="Ramesh M."/>
            <person name="Dasgupta S."/>
            <person name="Bhattacharya A."/>
            <person name="Kirsebom L.A."/>
        </authorList>
    </citation>
    <scope>NUCLEOTIDE SEQUENCE [LARGE SCALE GENOMIC DNA]</scope>
    <source>
        <strain evidence="10 11">DSM 44219</strain>
    </source>
</reference>
<organism evidence="10 11">
    <name type="scientific">Mycolicibacterium chubuense</name>
    <name type="common">Mycobacterium chubuense</name>
    <dbReference type="NCBI Taxonomy" id="1800"/>
    <lineage>
        <taxon>Bacteria</taxon>
        <taxon>Bacillati</taxon>
        <taxon>Actinomycetota</taxon>
        <taxon>Actinomycetes</taxon>
        <taxon>Mycobacteriales</taxon>
        <taxon>Mycobacteriaceae</taxon>
        <taxon>Mycolicibacterium</taxon>
    </lineage>
</organism>
<evidence type="ECO:0000256" key="8">
    <source>
        <dbReference type="SAM" id="MobiDB-lite"/>
    </source>
</evidence>
<dbReference type="CDD" id="cd03500">
    <property type="entry name" value="SQR_TypeA_SdhD_like"/>
    <property type="match status" value="1"/>
</dbReference>
<dbReference type="Gene3D" id="1.20.1300.10">
    <property type="entry name" value="Fumarate reductase/succinate dehydrogenase, transmembrane subunit"/>
    <property type="match status" value="1"/>
</dbReference>
<sequence length="162" mass="18522">MTATVRGENPYDHISDRGGDAPVMLRSKDRPPSLDNPRAPRRRSGMPNFEKYAWLYMRFSGLVLIFLVLGHLFIGLVWDGGVYRIDFNYVAQRWDSPFWQTWDLAMLWLAQLHGGNGMRTIIADYSRKGSTKFWLNTILAVSLVFTLVLGTYVLVTFDASIS</sequence>
<evidence type="ECO:0000256" key="3">
    <source>
        <dbReference type="ARBA" id="ARBA00022692"/>
    </source>
</evidence>
<name>A0A0J6W1D9_MYCCU</name>
<keyword evidence="2" id="KW-0349">Heme</keyword>